<protein>
    <submittedName>
        <fullName evidence="1">Uncharacterized protein</fullName>
    </submittedName>
</protein>
<proteinExistence type="predicted"/>
<sequence>MGKVALNVPTMARNVMSNMVQMNLSGIPLHKMPGYMKKALQSMIAKDATWAEANRNGMFKTNLTVAEIGEVLNMVEDMHKNKMSWGSISRGLKTMAKFYGRIDDMFKLSKFIEQKEKGKDTPTAVREAFFWGMDYSLAHPTVKLARRWFMPFVSYQYKIAPVIARALRERPGVFLKYILMPYIAVEVAKESLDLDDDDWKKLKKRLPSFIKENRTMLAMPWKSPDGEVQWLDMQYFLPWGNLQGISQDLV</sequence>
<comment type="caution">
    <text evidence="1">The sequence shown here is derived from an EMBL/GenBank/DDBJ whole genome shotgun (WGS) entry which is preliminary data.</text>
</comment>
<name>X0YSH2_9ZZZZ</name>
<dbReference type="AlphaFoldDB" id="X0YSH2"/>
<dbReference type="EMBL" id="BARS01043440">
    <property type="protein sequence ID" value="GAG39626.1"/>
    <property type="molecule type" value="Genomic_DNA"/>
</dbReference>
<reference evidence="1" key="1">
    <citation type="journal article" date="2014" name="Front. Microbiol.">
        <title>High frequency of phylogenetically diverse reductive dehalogenase-homologous genes in deep subseafloor sedimentary metagenomes.</title>
        <authorList>
            <person name="Kawai M."/>
            <person name="Futagami T."/>
            <person name="Toyoda A."/>
            <person name="Takaki Y."/>
            <person name="Nishi S."/>
            <person name="Hori S."/>
            <person name="Arai W."/>
            <person name="Tsubouchi T."/>
            <person name="Morono Y."/>
            <person name="Uchiyama I."/>
            <person name="Ito T."/>
            <person name="Fujiyama A."/>
            <person name="Inagaki F."/>
            <person name="Takami H."/>
        </authorList>
    </citation>
    <scope>NUCLEOTIDE SEQUENCE</scope>
    <source>
        <strain evidence="1">Expedition CK06-06</strain>
    </source>
</reference>
<organism evidence="1">
    <name type="scientific">marine sediment metagenome</name>
    <dbReference type="NCBI Taxonomy" id="412755"/>
    <lineage>
        <taxon>unclassified sequences</taxon>
        <taxon>metagenomes</taxon>
        <taxon>ecological metagenomes</taxon>
    </lineage>
</organism>
<evidence type="ECO:0000313" key="1">
    <source>
        <dbReference type="EMBL" id="GAG39626.1"/>
    </source>
</evidence>
<feature type="non-terminal residue" evidence="1">
    <location>
        <position position="250"/>
    </location>
</feature>
<accession>X0YSH2</accession>
<gene>
    <name evidence="1" type="ORF">S01H1_65766</name>
</gene>